<sequence length="206" mass="23752">MPLILFNTKLQNPDLTLPRIHPLRPERSGDPFPSSDVILLSVQEGNILRVAMYYPEMDELEQQIDYWNGSGIDVTGLPAALLRDEGDSAIFGDNLILKPYVRPHAFLGSEEWPYGIWWQRVHGNYYRVIVYRRWIICSEYLMTEKDGQDVTWFLGEGFDTPGWKPFSGYWGGNVTLYPAQGIYTLVPVMEKDLPPDFPEGLVRWIP</sequence>
<organism evidence="1 2">
    <name type="scientific">Desulfovibrio fairfieldensis</name>
    <dbReference type="NCBI Taxonomy" id="44742"/>
    <lineage>
        <taxon>Bacteria</taxon>
        <taxon>Pseudomonadati</taxon>
        <taxon>Thermodesulfobacteriota</taxon>
        <taxon>Desulfovibrionia</taxon>
        <taxon>Desulfovibrionales</taxon>
        <taxon>Desulfovibrionaceae</taxon>
        <taxon>Desulfovibrio</taxon>
    </lineage>
</organism>
<dbReference type="AlphaFoldDB" id="A0A109W4D1"/>
<dbReference type="STRING" id="44742.AXF13_08400"/>
<gene>
    <name evidence="1" type="ORF">AXF13_08400</name>
</gene>
<keyword evidence="2" id="KW-1185">Reference proteome</keyword>
<accession>A0A109W4D1</accession>
<evidence type="ECO:0000313" key="1">
    <source>
        <dbReference type="EMBL" id="AMD90140.1"/>
    </source>
</evidence>
<dbReference type="RefSeq" id="WP_062252544.1">
    <property type="nucleotide sequence ID" value="NZ_CP014229.1"/>
</dbReference>
<proteinExistence type="predicted"/>
<dbReference type="Proteomes" id="UP000069241">
    <property type="component" value="Chromosome"/>
</dbReference>
<protein>
    <submittedName>
        <fullName evidence="1">Uncharacterized protein</fullName>
    </submittedName>
</protein>
<name>A0A109W4D1_9BACT</name>
<reference evidence="2" key="1">
    <citation type="submission" date="2016-02" db="EMBL/GenBank/DDBJ databases">
        <authorList>
            <person name="Holder M.E."/>
            <person name="Ajami N.J."/>
            <person name="Petrosino J.F."/>
        </authorList>
    </citation>
    <scope>NUCLEOTIDE SEQUENCE [LARGE SCALE GENOMIC DNA]</scope>
    <source>
        <strain evidence="2">CCUG 45958</strain>
    </source>
</reference>
<dbReference type="EMBL" id="CP014229">
    <property type="protein sequence ID" value="AMD90140.1"/>
    <property type="molecule type" value="Genomic_DNA"/>
</dbReference>
<evidence type="ECO:0000313" key="2">
    <source>
        <dbReference type="Proteomes" id="UP000069241"/>
    </source>
</evidence>
<dbReference type="KEGG" id="dfi:AXF13_08400"/>